<dbReference type="InterPro" id="IPR033427">
    <property type="entry name" value="DUF5123"/>
</dbReference>
<dbReference type="InterPro" id="IPR011050">
    <property type="entry name" value="Pectin_lyase_fold/virulence"/>
</dbReference>
<feature type="signal peptide" evidence="1">
    <location>
        <begin position="1"/>
        <end position="21"/>
    </location>
</feature>
<evidence type="ECO:0000256" key="1">
    <source>
        <dbReference type="SAM" id="SignalP"/>
    </source>
</evidence>
<name>A0AAJ5WLT1_9BACT</name>
<dbReference type="InterPro" id="IPR032530">
    <property type="entry name" value="DUF4957"/>
</dbReference>
<feature type="domain" description="DUF5123" evidence="3">
    <location>
        <begin position="418"/>
        <end position="533"/>
    </location>
</feature>
<dbReference type="SUPFAM" id="SSF51126">
    <property type="entry name" value="Pectin lyase-like"/>
    <property type="match status" value="1"/>
</dbReference>
<gene>
    <name evidence="4" type="ORF">P0Y53_17510</name>
</gene>
<dbReference type="Gene3D" id="2.160.20.10">
    <property type="entry name" value="Single-stranded right-handed beta-helix, Pectin lyase-like"/>
    <property type="match status" value="1"/>
</dbReference>
<organism evidence="4 5">
    <name type="scientific">Candidatus Pseudobacter hemicellulosilyticus</name>
    <dbReference type="NCBI Taxonomy" id="3121375"/>
    <lineage>
        <taxon>Bacteria</taxon>
        <taxon>Pseudomonadati</taxon>
        <taxon>Bacteroidota</taxon>
        <taxon>Chitinophagia</taxon>
        <taxon>Chitinophagales</taxon>
        <taxon>Chitinophagaceae</taxon>
        <taxon>Pseudobacter</taxon>
    </lineage>
</organism>
<protein>
    <submittedName>
        <fullName evidence="4">DUF5123 domain-containing protein</fullName>
    </submittedName>
</protein>
<accession>A0AAJ5WLT1</accession>
<evidence type="ECO:0000313" key="4">
    <source>
        <dbReference type="EMBL" id="WEK34286.1"/>
    </source>
</evidence>
<evidence type="ECO:0000313" key="5">
    <source>
        <dbReference type="Proteomes" id="UP001220610"/>
    </source>
</evidence>
<evidence type="ECO:0000259" key="3">
    <source>
        <dbReference type="Pfam" id="PF17161"/>
    </source>
</evidence>
<dbReference type="Pfam" id="PF16318">
    <property type="entry name" value="DUF4957"/>
    <property type="match status" value="1"/>
</dbReference>
<sequence length="535" mass="57572">MPIIQFNKLHLSAALALVLVAGTFSCTKFNEWDTEEGSRRLFATTAAEASVEGVTVILSWKNMPATSSYVVEISQDSLVFGQILYTYEGSFELINGSRVMLIPDQLAPTTVYSARIKGKNSDGIAESNWTSLAFKTKSEQILLPFGTGDLAARTALLKWSSPNVTHLLLNGTRIDLTADEKEAQSKLLEGLTPKTAYKADIYNNTIIRGSLSFSTTAEIPTGPGVIVVDADANLATLIAGAADGTTFVLLEGTMYNADDAVLIPEGVSLTIWGEQGGVRPVLAFNTFTLPATAGTIRFENLDITGYQNNNSAGTKRNYIFNQGSATVTQRVEFENCVIRNLVNSPFRLQGSNAITINNVSFNNCVAYDIGYNATTGTYAFFHNTSATSTVNNISLTNSTLYGIGYSLILSNTTPLQSILIDNVTMDNIVSNTRYLVDLNAQNVTGSFIIRNTIVGRTASVAATARGIRVGSATTYSVLNSYQTADCIFSANPISNLTAYGKTSTELFRDPVNGDFIIIDNGFPGGSSTGDPRWRQ</sequence>
<dbReference type="AlphaFoldDB" id="A0AAJ5WLT1"/>
<evidence type="ECO:0000259" key="2">
    <source>
        <dbReference type="Pfam" id="PF16318"/>
    </source>
</evidence>
<proteinExistence type="predicted"/>
<keyword evidence="1" id="KW-0732">Signal</keyword>
<dbReference type="EMBL" id="CP119311">
    <property type="protein sequence ID" value="WEK34286.1"/>
    <property type="molecule type" value="Genomic_DNA"/>
</dbReference>
<dbReference type="Pfam" id="PF17161">
    <property type="entry name" value="DUF5123"/>
    <property type="match status" value="1"/>
</dbReference>
<dbReference type="Proteomes" id="UP001220610">
    <property type="component" value="Chromosome"/>
</dbReference>
<feature type="domain" description="DUF4957" evidence="2">
    <location>
        <begin position="268"/>
        <end position="401"/>
    </location>
</feature>
<reference evidence="4" key="1">
    <citation type="submission" date="2023-03" db="EMBL/GenBank/DDBJ databases">
        <title>Andean soil-derived lignocellulolytic bacterial consortium as a source of novel taxa and putative plastic-active enzymes.</title>
        <authorList>
            <person name="Diaz-Garcia L."/>
            <person name="Chuvochina M."/>
            <person name="Feuerriegel G."/>
            <person name="Bunk B."/>
            <person name="Sproer C."/>
            <person name="Streit W.R."/>
            <person name="Rodriguez L.M."/>
            <person name="Overmann J."/>
            <person name="Jimenez D.J."/>
        </authorList>
    </citation>
    <scope>NUCLEOTIDE SEQUENCE</scope>
    <source>
        <strain evidence="4">MAG 7</strain>
    </source>
</reference>
<feature type="chain" id="PRO_5042604751" evidence="1">
    <location>
        <begin position="22"/>
        <end position="535"/>
    </location>
</feature>
<dbReference type="InterPro" id="IPR012334">
    <property type="entry name" value="Pectin_lyas_fold"/>
</dbReference>